<name>A0A4Y7JBE9_PAPSO</name>
<dbReference type="OMA" id="CSMQSSH"/>
<evidence type="ECO:0000256" key="3">
    <source>
        <dbReference type="ARBA" id="ARBA00023163"/>
    </source>
</evidence>
<evidence type="ECO:0000313" key="8">
    <source>
        <dbReference type="Proteomes" id="UP000316621"/>
    </source>
</evidence>
<feature type="compositionally biased region" description="Polar residues" evidence="5">
    <location>
        <begin position="7"/>
        <end position="16"/>
    </location>
</feature>
<dbReference type="Pfam" id="PF02365">
    <property type="entry name" value="NAM"/>
    <property type="match status" value="1"/>
</dbReference>
<dbReference type="SUPFAM" id="SSF101941">
    <property type="entry name" value="NAC domain"/>
    <property type="match status" value="1"/>
</dbReference>
<keyword evidence="2" id="KW-0238">DNA-binding</keyword>
<keyword evidence="4" id="KW-0539">Nucleus</keyword>
<evidence type="ECO:0000256" key="5">
    <source>
        <dbReference type="SAM" id="MobiDB-lite"/>
    </source>
</evidence>
<feature type="compositionally biased region" description="Polar residues" evidence="5">
    <location>
        <begin position="208"/>
        <end position="224"/>
    </location>
</feature>
<feature type="domain" description="NAC" evidence="6">
    <location>
        <begin position="18"/>
        <end position="173"/>
    </location>
</feature>
<dbReference type="Gramene" id="RZC58474">
    <property type="protein sequence ID" value="RZC58474"/>
    <property type="gene ID" value="C5167_005781"/>
</dbReference>
<evidence type="ECO:0000256" key="4">
    <source>
        <dbReference type="ARBA" id="ARBA00023242"/>
    </source>
</evidence>
<dbReference type="PANTHER" id="PTHR31719">
    <property type="entry name" value="NAC TRANSCRIPTION FACTOR 56"/>
    <property type="match status" value="1"/>
</dbReference>
<feature type="compositionally biased region" description="Low complexity" evidence="5">
    <location>
        <begin position="329"/>
        <end position="353"/>
    </location>
</feature>
<keyword evidence="8" id="KW-1185">Reference proteome</keyword>
<proteinExistence type="predicted"/>
<feature type="region of interest" description="Disordered" evidence="5">
    <location>
        <begin position="176"/>
        <end position="195"/>
    </location>
</feature>
<dbReference type="Proteomes" id="UP000316621">
    <property type="component" value="Chromosome 4"/>
</dbReference>
<keyword evidence="1" id="KW-0805">Transcription regulation</keyword>
<feature type="region of interest" description="Disordered" evidence="5">
    <location>
        <begin position="1"/>
        <end position="20"/>
    </location>
</feature>
<gene>
    <name evidence="7" type="ORF">C5167_005781</name>
</gene>
<dbReference type="EMBL" id="CM010718">
    <property type="protein sequence ID" value="RZC58474.1"/>
    <property type="molecule type" value="Genomic_DNA"/>
</dbReference>
<dbReference type="PROSITE" id="PS51005">
    <property type="entry name" value="NAC"/>
    <property type="match status" value="1"/>
</dbReference>
<protein>
    <recommendedName>
        <fullName evidence="6">NAC domain-containing protein</fullName>
    </recommendedName>
</protein>
<evidence type="ECO:0000256" key="1">
    <source>
        <dbReference type="ARBA" id="ARBA00023015"/>
    </source>
</evidence>
<dbReference type="PANTHER" id="PTHR31719:SF94">
    <property type="entry name" value="PROTEIN ATAF2"/>
    <property type="match status" value="1"/>
</dbReference>
<feature type="region of interest" description="Disordered" evidence="5">
    <location>
        <begin position="327"/>
        <end position="353"/>
    </location>
</feature>
<organism evidence="7 8">
    <name type="scientific">Papaver somniferum</name>
    <name type="common">Opium poppy</name>
    <dbReference type="NCBI Taxonomy" id="3469"/>
    <lineage>
        <taxon>Eukaryota</taxon>
        <taxon>Viridiplantae</taxon>
        <taxon>Streptophyta</taxon>
        <taxon>Embryophyta</taxon>
        <taxon>Tracheophyta</taxon>
        <taxon>Spermatophyta</taxon>
        <taxon>Magnoliopsida</taxon>
        <taxon>Ranunculales</taxon>
        <taxon>Papaveraceae</taxon>
        <taxon>Papaveroideae</taxon>
        <taxon>Papaver</taxon>
    </lineage>
</organism>
<dbReference type="Gene3D" id="2.170.150.80">
    <property type="entry name" value="NAC domain"/>
    <property type="match status" value="1"/>
</dbReference>
<accession>A0A4Y7JBE9</accession>
<dbReference type="InterPro" id="IPR036093">
    <property type="entry name" value="NAC_dom_sf"/>
</dbReference>
<dbReference type="GO" id="GO:0006355">
    <property type="term" value="P:regulation of DNA-templated transcription"/>
    <property type="evidence" value="ECO:0007669"/>
    <property type="project" value="InterPro"/>
</dbReference>
<dbReference type="AlphaFoldDB" id="A0A4Y7JBE9"/>
<dbReference type="InterPro" id="IPR003441">
    <property type="entry name" value="NAC-dom"/>
</dbReference>
<feature type="region of interest" description="Disordered" evidence="5">
    <location>
        <begin position="208"/>
        <end position="240"/>
    </location>
</feature>
<evidence type="ECO:0000256" key="2">
    <source>
        <dbReference type="ARBA" id="ARBA00023125"/>
    </source>
</evidence>
<evidence type="ECO:0000313" key="7">
    <source>
        <dbReference type="EMBL" id="RZC58474.1"/>
    </source>
</evidence>
<reference evidence="7 8" key="1">
    <citation type="journal article" date="2018" name="Science">
        <title>The opium poppy genome and morphinan production.</title>
        <authorList>
            <person name="Guo L."/>
            <person name="Winzer T."/>
            <person name="Yang X."/>
            <person name="Li Y."/>
            <person name="Ning Z."/>
            <person name="He Z."/>
            <person name="Teodor R."/>
            <person name="Lu Y."/>
            <person name="Bowser T.A."/>
            <person name="Graham I.A."/>
            <person name="Ye K."/>
        </authorList>
    </citation>
    <scope>NUCLEOTIDE SEQUENCE [LARGE SCALE GENOMIC DNA]</scope>
    <source>
        <strain evidence="8">cv. HN1</strain>
        <tissue evidence="7">Leaves</tissue>
    </source>
</reference>
<evidence type="ECO:0000259" key="6">
    <source>
        <dbReference type="PROSITE" id="PS51005"/>
    </source>
</evidence>
<sequence length="398" mass="45056">MGGKKIVTNSESSAPVKNSPAPAADNLLSDLIFHFLIKKIRGQPIQSYTNIQEFKILDFTYAELAEKYKEYAVDGSEWYFFTTRERRYPNGVQPRRNAGNHEGHWKPLGVSEPIMDKHGRIFGSKRILDYHMFNEAALTKASTRTDFKMVEYVVVDAEIAAFTDFCLCKIYKNHRKSPGNSDSLTDGDDTHPSAEANISSTLRADRYSGSSLPQHISNNASNLDGSRKRRLNSSLPPPNHNYHVQTYQEMPFVNPFPWFGNNLTVAEENALFEMELREENQTNTYFNELPDMDQNDPDFWDFDGQHLLTDQQCSLIRCDRINAPVAAHHQQQPQEQWHLQQQTQQQWRPQQQTQRTMASAAADTTTMVSAAAATAAIASASNLRSRGNSTSSSANSLR</sequence>
<keyword evidence="3" id="KW-0804">Transcription</keyword>
<dbReference type="GO" id="GO:0003677">
    <property type="term" value="F:DNA binding"/>
    <property type="evidence" value="ECO:0007669"/>
    <property type="project" value="UniProtKB-KW"/>
</dbReference>